<feature type="compositionally biased region" description="Pro residues" evidence="1">
    <location>
        <begin position="192"/>
        <end position="213"/>
    </location>
</feature>
<gene>
    <name evidence="2" type="ORF">SAMN02949497_1266</name>
</gene>
<dbReference type="EMBL" id="FXAM01000001">
    <property type="protein sequence ID" value="SMF93970.1"/>
    <property type="molecule type" value="Genomic_DNA"/>
</dbReference>
<keyword evidence="3" id="KW-1185">Reference proteome</keyword>
<accession>A0A1Y6CUT6</accession>
<feature type="region of interest" description="Disordered" evidence="1">
    <location>
        <begin position="146"/>
        <end position="224"/>
    </location>
</feature>
<feature type="compositionally biased region" description="Pro residues" evidence="1">
    <location>
        <begin position="153"/>
        <end position="167"/>
    </location>
</feature>
<dbReference type="AlphaFoldDB" id="A0A1Y6CUT6"/>
<protein>
    <recommendedName>
        <fullName evidence="4">DUF669 domain-containing protein</fullName>
    </recommendedName>
</protein>
<evidence type="ECO:0000313" key="2">
    <source>
        <dbReference type="EMBL" id="SMF93970.1"/>
    </source>
</evidence>
<dbReference type="OrthoDB" id="5220at2"/>
<dbReference type="Proteomes" id="UP000192923">
    <property type="component" value="Unassembled WGS sequence"/>
</dbReference>
<evidence type="ECO:0000256" key="1">
    <source>
        <dbReference type="SAM" id="MobiDB-lite"/>
    </source>
</evidence>
<dbReference type="InterPro" id="IPR007731">
    <property type="entry name" value="DUF669"/>
</dbReference>
<evidence type="ECO:0008006" key="4">
    <source>
        <dbReference type="Google" id="ProtNLM"/>
    </source>
</evidence>
<feature type="compositionally biased region" description="Low complexity" evidence="1">
    <location>
        <begin position="214"/>
        <end position="224"/>
    </location>
</feature>
<dbReference type="RefSeq" id="WP_085210955.1">
    <property type="nucleotide sequence ID" value="NZ_FXAM01000001.1"/>
</dbReference>
<organism evidence="2 3">
    <name type="scientific">Methylomagnum ishizawai</name>
    <dbReference type="NCBI Taxonomy" id="1760988"/>
    <lineage>
        <taxon>Bacteria</taxon>
        <taxon>Pseudomonadati</taxon>
        <taxon>Pseudomonadota</taxon>
        <taxon>Gammaproteobacteria</taxon>
        <taxon>Methylococcales</taxon>
        <taxon>Methylococcaceae</taxon>
        <taxon>Methylomagnum</taxon>
    </lineage>
</organism>
<evidence type="ECO:0000313" key="3">
    <source>
        <dbReference type="Proteomes" id="UP000192923"/>
    </source>
</evidence>
<dbReference type="Pfam" id="PF05037">
    <property type="entry name" value="DUF669"/>
    <property type="match status" value="1"/>
</dbReference>
<reference evidence="2 3" key="1">
    <citation type="submission" date="2016-12" db="EMBL/GenBank/DDBJ databases">
        <authorList>
            <person name="Song W.-J."/>
            <person name="Kurnit D.M."/>
        </authorList>
    </citation>
    <scope>NUCLEOTIDE SEQUENCE [LARGE SCALE GENOMIC DNA]</scope>
    <source>
        <strain evidence="2 3">175</strain>
    </source>
</reference>
<sequence length="224" mass="24723">MNYPEYEDDFAFDNDMGSVDENAGNYGPMPAGKYGMQAVEIEVKTCKEPSNGKMVAVTFQVVDGSNNRKIFENYCLQHTNDTTKRIAEQAVKQWMKACGYTGNERLAARLLKTLEGREFTAHVIVEKSKDPQYGDRNRIRQFEASGGYAPQQRPTPAPAPQQRPAPVPRSSGPPRLPSNNARPRRNTRTPARPRPVHSPSPPKPPFRPAPPAASPGNAAHNLTG</sequence>
<name>A0A1Y6CUT6_9GAMM</name>
<proteinExistence type="predicted"/>
<dbReference type="STRING" id="1760988.SAMN02949497_1266"/>